<proteinExistence type="predicted"/>
<reference evidence="1" key="1">
    <citation type="submission" date="2015-12" db="EMBL/GenBank/DDBJ databases">
        <title>Update maize B73 reference genome by single molecule sequencing technologies.</title>
        <authorList>
            <consortium name="Maize Genome Sequencing Project"/>
            <person name="Ware D."/>
        </authorList>
    </citation>
    <scope>NUCLEOTIDE SEQUENCE [LARGE SCALE GENOMIC DNA]</scope>
    <source>
        <tissue evidence="1">Seedling</tissue>
    </source>
</reference>
<dbReference type="AlphaFoldDB" id="A0A1D6HRI3"/>
<evidence type="ECO:0000313" key="1">
    <source>
        <dbReference type="EMBL" id="ONM51092.1"/>
    </source>
</evidence>
<sequence>MPQPSLHVEREWGREWKIAPHRCCSLEGLQLVAAAGAVKKFGFECGYGGTWVCTELMGFYMGHQIKIHIIFSFLFHFSPFKGNDVFFELCMLETH</sequence>
<dbReference type="EMBL" id="CM007650">
    <property type="protein sequence ID" value="ONM51092.1"/>
    <property type="molecule type" value="Genomic_DNA"/>
</dbReference>
<organism evidence="1">
    <name type="scientific">Zea mays</name>
    <name type="common">Maize</name>
    <dbReference type="NCBI Taxonomy" id="4577"/>
    <lineage>
        <taxon>Eukaryota</taxon>
        <taxon>Viridiplantae</taxon>
        <taxon>Streptophyta</taxon>
        <taxon>Embryophyta</taxon>
        <taxon>Tracheophyta</taxon>
        <taxon>Spermatophyta</taxon>
        <taxon>Magnoliopsida</taxon>
        <taxon>Liliopsida</taxon>
        <taxon>Poales</taxon>
        <taxon>Poaceae</taxon>
        <taxon>PACMAD clade</taxon>
        <taxon>Panicoideae</taxon>
        <taxon>Andropogonodae</taxon>
        <taxon>Andropogoneae</taxon>
        <taxon>Tripsacinae</taxon>
        <taxon>Zea</taxon>
    </lineage>
</organism>
<accession>A0A1D6HRI3</accession>
<name>A0A1D6HRI3_MAIZE</name>
<dbReference type="EMBL" id="CM007650">
    <property type="protein sequence ID" value="ONM51097.1"/>
    <property type="molecule type" value="Genomic_DNA"/>
</dbReference>
<gene>
    <name evidence="1" type="ORF">ZEAMMB73_Zm00001d018667</name>
</gene>
<protein>
    <submittedName>
        <fullName evidence="1">MADS3</fullName>
    </submittedName>
</protein>